<gene>
    <name evidence="9 11" type="primary">thiI</name>
    <name evidence="11" type="ORF">GCM10011333_21460</name>
</gene>
<dbReference type="HAMAP" id="MF_00021">
    <property type="entry name" value="ThiI"/>
    <property type="match status" value="1"/>
</dbReference>
<dbReference type="InterPro" id="IPR050102">
    <property type="entry name" value="tRNA_sulfurtransferase_ThiI"/>
</dbReference>
<keyword evidence="4 9" id="KW-0808">Transferase</keyword>
<dbReference type="InterPro" id="IPR020536">
    <property type="entry name" value="ThiI_AANH"/>
</dbReference>
<dbReference type="CDD" id="cd11716">
    <property type="entry name" value="THUMP_ThiI"/>
    <property type="match status" value="1"/>
</dbReference>
<evidence type="ECO:0000256" key="6">
    <source>
        <dbReference type="ARBA" id="ARBA00022840"/>
    </source>
</evidence>
<dbReference type="GO" id="GO:0002937">
    <property type="term" value="P:tRNA 4-thiouridine biosynthesis"/>
    <property type="evidence" value="ECO:0007669"/>
    <property type="project" value="TreeGrafter"/>
</dbReference>
<dbReference type="EC" id="2.8.1.4" evidence="9"/>
<comment type="catalytic activity">
    <reaction evidence="9">
        <text>[ThiS sulfur-carrier protein]-C-terminal Gly-Gly-AMP + S-sulfanyl-L-cysteinyl-[cysteine desulfurase] + AH2 = [ThiS sulfur-carrier protein]-C-terminal-Gly-aminoethanethioate + L-cysteinyl-[cysteine desulfurase] + A + AMP + 2 H(+)</text>
        <dbReference type="Rhea" id="RHEA:43340"/>
        <dbReference type="Rhea" id="RHEA-COMP:12157"/>
        <dbReference type="Rhea" id="RHEA-COMP:12158"/>
        <dbReference type="Rhea" id="RHEA-COMP:12910"/>
        <dbReference type="Rhea" id="RHEA-COMP:19908"/>
        <dbReference type="ChEBI" id="CHEBI:13193"/>
        <dbReference type="ChEBI" id="CHEBI:15378"/>
        <dbReference type="ChEBI" id="CHEBI:17499"/>
        <dbReference type="ChEBI" id="CHEBI:29950"/>
        <dbReference type="ChEBI" id="CHEBI:61963"/>
        <dbReference type="ChEBI" id="CHEBI:90618"/>
        <dbReference type="ChEBI" id="CHEBI:232372"/>
        <dbReference type="ChEBI" id="CHEBI:456215"/>
    </reaction>
</comment>
<keyword evidence="2 9" id="KW-0963">Cytoplasm</keyword>
<proteinExistence type="inferred from homology"/>
<dbReference type="Gene3D" id="3.40.50.620">
    <property type="entry name" value="HUPs"/>
    <property type="match status" value="1"/>
</dbReference>
<evidence type="ECO:0000256" key="1">
    <source>
        <dbReference type="ARBA" id="ARBA00004496"/>
    </source>
</evidence>
<dbReference type="EMBL" id="BMFY01000008">
    <property type="protein sequence ID" value="GGA18019.1"/>
    <property type="molecule type" value="Genomic_DNA"/>
</dbReference>
<dbReference type="PANTHER" id="PTHR43209:SF1">
    <property type="entry name" value="TRNA SULFURTRANSFERASE"/>
    <property type="match status" value="1"/>
</dbReference>
<name>A0A8J2TYX8_9MICO</name>
<keyword evidence="8 9" id="KW-0784">Thiamine biosynthesis</keyword>
<dbReference type="CDD" id="cd01712">
    <property type="entry name" value="PPase_ThiI"/>
    <property type="match status" value="1"/>
</dbReference>
<evidence type="ECO:0000256" key="9">
    <source>
        <dbReference type="HAMAP-Rule" id="MF_00021"/>
    </source>
</evidence>
<keyword evidence="12" id="KW-1185">Reference proteome</keyword>
<comment type="pathway">
    <text evidence="9">Cofactor biosynthesis; thiamine diphosphate biosynthesis.</text>
</comment>
<dbReference type="GO" id="GO:0052837">
    <property type="term" value="P:thiazole biosynthetic process"/>
    <property type="evidence" value="ECO:0007669"/>
    <property type="project" value="TreeGrafter"/>
</dbReference>
<dbReference type="InterPro" id="IPR004114">
    <property type="entry name" value="THUMP_dom"/>
</dbReference>
<dbReference type="GO" id="GO:0005829">
    <property type="term" value="C:cytosol"/>
    <property type="evidence" value="ECO:0007669"/>
    <property type="project" value="TreeGrafter"/>
</dbReference>
<keyword evidence="5 9" id="KW-0547">Nucleotide-binding</keyword>
<reference evidence="11" key="1">
    <citation type="journal article" date="2014" name="Int. J. Syst. Evol. Microbiol.">
        <title>Complete genome sequence of Corynebacterium casei LMG S-19264T (=DSM 44701T), isolated from a smear-ripened cheese.</title>
        <authorList>
            <consortium name="US DOE Joint Genome Institute (JGI-PGF)"/>
            <person name="Walter F."/>
            <person name="Albersmeier A."/>
            <person name="Kalinowski J."/>
            <person name="Ruckert C."/>
        </authorList>
    </citation>
    <scope>NUCLEOTIDE SEQUENCE</scope>
    <source>
        <strain evidence="11">CGMCC 1.12785</strain>
    </source>
</reference>
<feature type="binding site" evidence="9">
    <location>
        <begin position="188"/>
        <end position="189"/>
    </location>
    <ligand>
        <name>ATP</name>
        <dbReference type="ChEBI" id="CHEBI:30616"/>
    </ligand>
</feature>
<dbReference type="InterPro" id="IPR003720">
    <property type="entry name" value="tRNA_STrfase"/>
</dbReference>
<accession>A0A8J2TYX8</accession>
<dbReference type="InterPro" id="IPR054173">
    <property type="entry name" value="ThiI_fer"/>
</dbReference>
<dbReference type="AlphaFoldDB" id="A0A8J2TYX8"/>
<evidence type="ECO:0000256" key="4">
    <source>
        <dbReference type="ARBA" id="ARBA00022679"/>
    </source>
</evidence>
<dbReference type="RefSeq" id="WP_229745080.1">
    <property type="nucleotide sequence ID" value="NZ_BMFY01000008.1"/>
</dbReference>
<comment type="catalytic activity">
    <reaction evidence="9">
        <text>[ThiI sulfur-carrier protein]-S-sulfanyl-L-cysteine + a uridine in tRNA + 2 reduced [2Fe-2S]-[ferredoxin] + ATP + H(+) = [ThiI sulfur-carrier protein]-L-cysteine + a 4-thiouridine in tRNA + 2 oxidized [2Fe-2S]-[ferredoxin] + AMP + diphosphate</text>
        <dbReference type="Rhea" id="RHEA:24176"/>
        <dbReference type="Rhea" id="RHEA-COMP:10000"/>
        <dbReference type="Rhea" id="RHEA-COMP:10001"/>
        <dbReference type="Rhea" id="RHEA-COMP:13337"/>
        <dbReference type="Rhea" id="RHEA-COMP:13338"/>
        <dbReference type="Rhea" id="RHEA-COMP:13339"/>
        <dbReference type="Rhea" id="RHEA-COMP:13340"/>
        <dbReference type="ChEBI" id="CHEBI:15378"/>
        <dbReference type="ChEBI" id="CHEBI:29950"/>
        <dbReference type="ChEBI" id="CHEBI:30616"/>
        <dbReference type="ChEBI" id="CHEBI:33019"/>
        <dbReference type="ChEBI" id="CHEBI:33737"/>
        <dbReference type="ChEBI" id="CHEBI:33738"/>
        <dbReference type="ChEBI" id="CHEBI:61963"/>
        <dbReference type="ChEBI" id="CHEBI:65315"/>
        <dbReference type="ChEBI" id="CHEBI:136798"/>
        <dbReference type="ChEBI" id="CHEBI:456215"/>
        <dbReference type="EC" id="2.8.1.4"/>
    </reaction>
</comment>
<dbReference type="PROSITE" id="PS51165">
    <property type="entry name" value="THUMP"/>
    <property type="match status" value="1"/>
</dbReference>
<dbReference type="InterPro" id="IPR049962">
    <property type="entry name" value="THUMP_ThiI"/>
</dbReference>
<organism evidence="11 12">
    <name type="scientific">Sediminivirga luteola</name>
    <dbReference type="NCBI Taxonomy" id="1774748"/>
    <lineage>
        <taxon>Bacteria</taxon>
        <taxon>Bacillati</taxon>
        <taxon>Actinomycetota</taxon>
        <taxon>Actinomycetes</taxon>
        <taxon>Micrococcales</taxon>
        <taxon>Brevibacteriaceae</taxon>
        <taxon>Sediminivirga</taxon>
    </lineage>
</organism>
<dbReference type="InterPro" id="IPR014729">
    <property type="entry name" value="Rossmann-like_a/b/a_fold"/>
</dbReference>
<evidence type="ECO:0000256" key="3">
    <source>
        <dbReference type="ARBA" id="ARBA00022555"/>
    </source>
</evidence>
<keyword evidence="7 9" id="KW-0694">RNA-binding</keyword>
<evidence type="ECO:0000256" key="5">
    <source>
        <dbReference type="ARBA" id="ARBA00022741"/>
    </source>
</evidence>
<evidence type="ECO:0000259" key="10">
    <source>
        <dbReference type="PROSITE" id="PS51165"/>
    </source>
</evidence>
<dbReference type="SMART" id="SM00981">
    <property type="entry name" value="THUMP"/>
    <property type="match status" value="1"/>
</dbReference>
<feature type="binding site" evidence="9">
    <location>
        <position position="270"/>
    </location>
    <ligand>
        <name>ATP</name>
        <dbReference type="ChEBI" id="CHEBI:30616"/>
    </ligand>
</feature>
<dbReference type="GO" id="GO:0005524">
    <property type="term" value="F:ATP binding"/>
    <property type="evidence" value="ECO:0007669"/>
    <property type="project" value="UniProtKB-UniRule"/>
</dbReference>
<evidence type="ECO:0000256" key="7">
    <source>
        <dbReference type="ARBA" id="ARBA00022884"/>
    </source>
</evidence>
<dbReference type="GO" id="GO:0000049">
    <property type="term" value="F:tRNA binding"/>
    <property type="evidence" value="ECO:0007669"/>
    <property type="project" value="UniProtKB-UniRule"/>
</dbReference>
<dbReference type="GO" id="GO:0004810">
    <property type="term" value="F:CCA tRNA nucleotidyltransferase activity"/>
    <property type="evidence" value="ECO:0007669"/>
    <property type="project" value="InterPro"/>
</dbReference>
<evidence type="ECO:0000313" key="11">
    <source>
        <dbReference type="EMBL" id="GGA18019.1"/>
    </source>
</evidence>
<feature type="binding site" evidence="9">
    <location>
        <begin position="213"/>
        <end position="214"/>
    </location>
    <ligand>
        <name>ATP</name>
        <dbReference type="ChEBI" id="CHEBI:30616"/>
    </ligand>
</feature>
<dbReference type="NCBIfam" id="TIGR00342">
    <property type="entry name" value="tRNA uracil 4-sulfurtransferase ThiI"/>
    <property type="match status" value="1"/>
</dbReference>
<dbReference type="Pfam" id="PF02568">
    <property type="entry name" value="ThiI"/>
    <property type="match status" value="1"/>
</dbReference>
<reference evidence="11" key="2">
    <citation type="submission" date="2020-09" db="EMBL/GenBank/DDBJ databases">
        <authorList>
            <person name="Sun Q."/>
            <person name="Zhou Y."/>
        </authorList>
    </citation>
    <scope>NUCLEOTIDE SEQUENCE</scope>
    <source>
        <strain evidence="11">CGMCC 1.12785</strain>
    </source>
</reference>
<dbReference type="Proteomes" id="UP000616114">
    <property type="component" value="Unassembled WGS sequence"/>
</dbReference>
<dbReference type="Gene3D" id="3.30.2130.30">
    <property type="match status" value="1"/>
</dbReference>
<dbReference type="SUPFAM" id="SSF52402">
    <property type="entry name" value="Adenine nucleotide alpha hydrolases-like"/>
    <property type="match status" value="1"/>
</dbReference>
<dbReference type="UniPathway" id="UPA00060"/>
<dbReference type="GO" id="GO:0009228">
    <property type="term" value="P:thiamine biosynthetic process"/>
    <property type="evidence" value="ECO:0007669"/>
    <property type="project" value="UniProtKB-KW"/>
</dbReference>
<dbReference type="InterPro" id="IPR049961">
    <property type="entry name" value="ThiI_N"/>
</dbReference>
<comment type="function">
    <text evidence="9">Catalyzes the ATP-dependent transfer of a sulfur to tRNA to produce 4-thiouridine in position 8 of tRNAs, which functions as a near-UV photosensor. Also catalyzes the transfer of sulfur to the sulfur carrier protein ThiS, forming ThiS-thiocarboxylate. This is a step in the synthesis of thiazole, in the thiamine biosynthesis pathway. The sulfur is donated as persulfide by IscS.</text>
</comment>
<feature type="domain" description="THUMP" evidence="10">
    <location>
        <begin position="61"/>
        <end position="170"/>
    </location>
</feature>
<evidence type="ECO:0000313" key="12">
    <source>
        <dbReference type="Proteomes" id="UP000616114"/>
    </source>
</evidence>
<comment type="similarity">
    <text evidence="9">Belongs to the ThiI family.</text>
</comment>
<comment type="caution">
    <text evidence="11">The sequence shown here is derived from an EMBL/GenBank/DDBJ whole genome shotgun (WGS) entry which is preliminary data.</text>
</comment>
<dbReference type="GO" id="GO:0140741">
    <property type="term" value="F:tRNA-uracil-4 sulfurtransferase activity"/>
    <property type="evidence" value="ECO:0007669"/>
    <property type="project" value="UniProtKB-EC"/>
</dbReference>
<comment type="subcellular location">
    <subcellularLocation>
        <location evidence="1 9">Cytoplasm</location>
    </subcellularLocation>
</comment>
<sequence>MTAERCLLLKHGELFLKGANRPAFARRLVRNVRAALPPECGRVRAEARNGFTVLYPERGPEALAAGMRDIAGVSVIDVALRVDKTAEAFGPAALAELRRRFGQRLRDTPRSFAVVVRRRDKTFPLTSAQLAARLGAELQAATGWPVNLGEPEVTVSVEIDRHEAFVSAERLRGLGGLPVGSSGTALVLLSGGFDSPVAAHRAMRRGLRCEFIHFSGAPYTDPSSTYKAYALVRELTRFQPRARLWVAPLGPAQRTLASSADPALRTIAQRRLMVRIGEELAGRVGAEALVMGDSLGQVASQTVSNIASVDEACALPVLRPLLGWDKEEIITEARRIGTAEISALPDEDCCRLLAPPRPAVRSDPRILARAERRAGVDELVGQTLDRLQEHLVSIADRRAGLVPPAAG</sequence>
<protein>
    <recommendedName>
        <fullName evidence="9">Probable tRNA sulfurtransferase</fullName>
        <ecNumber evidence="9">2.8.1.4</ecNumber>
    </recommendedName>
    <alternativeName>
        <fullName evidence="9">Sulfur carrier protein ThiS sulfurtransferase</fullName>
    </alternativeName>
    <alternativeName>
        <fullName evidence="9">Thiamine biosynthesis protein ThiI</fullName>
    </alternativeName>
    <alternativeName>
        <fullName evidence="9">tRNA 4-thiouridine synthase</fullName>
    </alternativeName>
</protein>
<dbReference type="PANTHER" id="PTHR43209">
    <property type="entry name" value="TRNA SULFURTRANSFERASE"/>
    <property type="match status" value="1"/>
</dbReference>
<evidence type="ECO:0000256" key="8">
    <source>
        <dbReference type="ARBA" id="ARBA00022977"/>
    </source>
</evidence>
<keyword evidence="3 9" id="KW-0820">tRNA-binding</keyword>
<dbReference type="Pfam" id="PF22025">
    <property type="entry name" value="ThiI_fer"/>
    <property type="match status" value="1"/>
</dbReference>
<feature type="binding site" evidence="9">
    <location>
        <position position="292"/>
    </location>
    <ligand>
        <name>ATP</name>
        <dbReference type="ChEBI" id="CHEBI:30616"/>
    </ligand>
</feature>
<evidence type="ECO:0000256" key="2">
    <source>
        <dbReference type="ARBA" id="ARBA00022490"/>
    </source>
</evidence>
<keyword evidence="6 9" id="KW-0067">ATP-binding</keyword>
<dbReference type="GO" id="GO:0009229">
    <property type="term" value="P:thiamine diphosphate biosynthetic process"/>
    <property type="evidence" value="ECO:0007669"/>
    <property type="project" value="UniProtKB-UniRule"/>
</dbReference>
<dbReference type="Pfam" id="PF02926">
    <property type="entry name" value="THUMP"/>
    <property type="match status" value="1"/>
</dbReference>
<dbReference type="SUPFAM" id="SSF143437">
    <property type="entry name" value="THUMP domain-like"/>
    <property type="match status" value="1"/>
</dbReference>
<feature type="binding site" evidence="9">
    <location>
        <position position="301"/>
    </location>
    <ligand>
        <name>ATP</name>
        <dbReference type="ChEBI" id="CHEBI:30616"/>
    </ligand>
</feature>